<reference evidence="2" key="2">
    <citation type="journal article" date="2015" name="Fish Shellfish Immunol.">
        <title>Early steps in the European eel (Anguilla anguilla)-Vibrio vulnificus interaction in the gills: Role of the RtxA13 toxin.</title>
        <authorList>
            <person name="Callol A."/>
            <person name="Pajuelo D."/>
            <person name="Ebbesson L."/>
            <person name="Teles M."/>
            <person name="MacKenzie S."/>
            <person name="Amaro C."/>
        </authorList>
    </citation>
    <scope>NUCLEOTIDE SEQUENCE</scope>
</reference>
<evidence type="ECO:0000313" key="2">
    <source>
        <dbReference type="EMBL" id="JAH06585.1"/>
    </source>
</evidence>
<dbReference type="AlphaFoldDB" id="A0A0E9PR71"/>
<evidence type="ECO:0000256" key="1">
    <source>
        <dbReference type="SAM" id="Phobius"/>
    </source>
</evidence>
<accession>A0A0E9PR71</accession>
<keyword evidence="1" id="KW-1133">Transmembrane helix</keyword>
<name>A0A0E9PR71_ANGAN</name>
<proteinExistence type="predicted"/>
<keyword evidence="1" id="KW-0472">Membrane</keyword>
<feature type="transmembrane region" description="Helical" evidence="1">
    <location>
        <begin position="40"/>
        <end position="62"/>
    </location>
</feature>
<reference evidence="2" key="1">
    <citation type="submission" date="2014-11" db="EMBL/GenBank/DDBJ databases">
        <authorList>
            <person name="Amaro Gonzalez C."/>
        </authorList>
    </citation>
    <scope>NUCLEOTIDE SEQUENCE</scope>
</reference>
<sequence length="100" mass="12083">MKSAGRVICDFHWFYVSWVKLFNYLQFHSSHGKSEINIRFMILINCDGMLWLFKCGELWIMLYLRPRLIATVTRCIFFFFFGFTFTNYMLCKLAKSDLCF</sequence>
<feature type="transmembrane region" description="Helical" evidence="1">
    <location>
        <begin position="68"/>
        <end position="90"/>
    </location>
</feature>
<dbReference type="EMBL" id="GBXM01101992">
    <property type="protein sequence ID" value="JAH06585.1"/>
    <property type="molecule type" value="Transcribed_RNA"/>
</dbReference>
<organism evidence="2">
    <name type="scientific">Anguilla anguilla</name>
    <name type="common">European freshwater eel</name>
    <name type="synonym">Muraena anguilla</name>
    <dbReference type="NCBI Taxonomy" id="7936"/>
    <lineage>
        <taxon>Eukaryota</taxon>
        <taxon>Metazoa</taxon>
        <taxon>Chordata</taxon>
        <taxon>Craniata</taxon>
        <taxon>Vertebrata</taxon>
        <taxon>Euteleostomi</taxon>
        <taxon>Actinopterygii</taxon>
        <taxon>Neopterygii</taxon>
        <taxon>Teleostei</taxon>
        <taxon>Anguilliformes</taxon>
        <taxon>Anguillidae</taxon>
        <taxon>Anguilla</taxon>
    </lineage>
</organism>
<protein>
    <submittedName>
        <fullName evidence="2">Uncharacterized protein</fullName>
    </submittedName>
</protein>
<keyword evidence="1" id="KW-0812">Transmembrane</keyword>